<sequence length="166" mass="18366">MTISFPQGYGEDGIGLLVQDPYHIFIYWELTEKTRQNALHNWFLPFDTPCLLRLQQEEKQGKGTCWNSIYQVELPPSANRWYVSGLRPGEVYRAQIGLHNGQGEFIAILGSKGVLTPPVQPVGPWNTGRPVAVCGGAEPIELEDLPPAESISSTCFYEKSAGGSSR</sequence>
<protein>
    <submittedName>
        <fullName evidence="1">DUF4912 domain-containing protein</fullName>
    </submittedName>
</protein>
<dbReference type="OrthoDB" id="9812700at2"/>
<evidence type="ECO:0000313" key="1">
    <source>
        <dbReference type="EMBL" id="MTV47546.1"/>
    </source>
</evidence>
<gene>
    <name evidence="1" type="ORF">GJ688_00955</name>
</gene>
<organism evidence="1 2">
    <name type="scientific">Heliobacterium mobile</name>
    <name type="common">Heliobacillus mobilis</name>
    <dbReference type="NCBI Taxonomy" id="28064"/>
    <lineage>
        <taxon>Bacteria</taxon>
        <taxon>Bacillati</taxon>
        <taxon>Bacillota</taxon>
        <taxon>Clostridia</taxon>
        <taxon>Eubacteriales</taxon>
        <taxon>Heliobacteriaceae</taxon>
        <taxon>Heliobacterium</taxon>
    </lineage>
</organism>
<accession>A0A6I3SFG1</accession>
<dbReference type="Pfam" id="PF16258">
    <property type="entry name" value="DUF4912"/>
    <property type="match status" value="1"/>
</dbReference>
<proteinExistence type="predicted"/>
<dbReference type="InterPro" id="IPR032585">
    <property type="entry name" value="DUF4912"/>
</dbReference>
<dbReference type="EMBL" id="WNKU01000001">
    <property type="protein sequence ID" value="MTV47546.1"/>
    <property type="molecule type" value="Genomic_DNA"/>
</dbReference>
<keyword evidence="2" id="KW-1185">Reference proteome</keyword>
<comment type="caution">
    <text evidence="1">The sequence shown here is derived from an EMBL/GenBank/DDBJ whole genome shotgun (WGS) entry which is preliminary data.</text>
</comment>
<dbReference type="AlphaFoldDB" id="A0A6I3SFG1"/>
<dbReference type="Proteomes" id="UP000430670">
    <property type="component" value="Unassembled WGS sequence"/>
</dbReference>
<reference evidence="1 2" key="1">
    <citation type="submission" date="2019-11" db="EMBL/GenBank/DDBJ databases">
        <title>Whole-genome sequence of a the green, strictly anaerobic photosynthetic bacterium Heliobacillus mobilis DSM 6151.</title>
        <authorList>
            <person name="Kyndt J.A."/>
            <person name="Meyer T.E."/>
        </authorList>
    </citation>
    <scope>NUCLEOTIDE SEQUENCE [LARGE SCALE GENOMIC DNA]</scope>
    <source>
        <strain evidence="1 2">DSM 6151</strain>
    </source>
</reference>
<dbReference type="RefSeq" id="WP_155474658.1">
    <property type="nucleotide sequence ID" value="NZ_WNKU01000001.1"/>
</dbReference>
<name>A0A6I3SFG1_HELMO</name>
<evidence type="ECO:0000313" key="2">
    <source>
        <dbReference type="Proteomes" id="UP000430670"/>
    </source>
</evidence>